<dbReference type="PANTHER" id="PTHR40394">
    <property type="entry name" value="LIPOPROTEIN-RELATED"/>
    <property type="match status" value="1"/>
</dbReference>
<evidence type="ECO:0000313" key="2">
    <source>
        <dbReference type="EMBL" id="TYP66033.1"/>
    </source>
</evidence>
<evidence type="ECO:0000256" key="1">
    <source>
        <dbReference type="SAM" id="Phobius"/>
    </source>
</evidence>
<dbReference type="Pfam" id="PF11821">
    <property type="entry name" value="ActD"/>
    <property type="match status" value="1"/>
</dbReference>
<keyword evidence="1" id="KW-0472">Membrane</keyword>
<name>A0A5S5BJY9_STUST</name>
<feature type="transmembrane region" description="Helical" evidence="1">
    <location>
        <begin position="55"/>
        <end position="76"/>
    </location>
</feature>
<reference evidence="2 3" key="1">
    <citation type="submission" date="2019-07" db="EMBL/GenBank/DDBJ databases">
        <title>Deep subsurface shale carbon reservoir microbial communities from Ohio and West Virginia, USA.</title>
        <authorList>
            <person name="Wrighton K."/>
        </authorList>
    </citation>
    <scope>NUCLEOTIDE SEQUENCE [LARGE SCALE GENOMIC DNA]</scope>
    <source>
        <strain evidence="2 3">NP_8Ht</strain>
    </source>
</reference>
<feature type="transmembrane region" description="Helical" evidence="1">
    <location>
        <begin position="96"/>
        <end position="119"/>
    </location>
</feature>
<keyword evidence="1" id="KW-1133">Transmembrane helix</keyword>
<dbReference type="EMBL" id="VNHQ01000011">
    <property type="protein sequence ID" value="TYP66033.1"/>
    <property type="molecule type" value="Genomic_DNA"/>
</dbReference>
<evidence type="ECO:0000313" key="3">
    <source>
        <dbReference type="Proteomes" id="UP000324282"/>
    </source>
</evidence>
<proteinExistence type="predicted"/>
<dbReference type="AlphaFoldDB" id="A0A5S5BJY9"/>
<dbReference type="Proteomes" id="UP000324282">
    <property type="component" value="Unassembled WGS sequence"/>
</dbReference>
<comment type="caution">
    <text evidence="2">The sequence shown here is derived from an EMBL/GenBank/DDBJ whole genome shotgun (WGS) entry which is preliminary data.</text>
</comment>
<accession>A0A5S5BJY9</accession>
<keyword evidence="1" id="KW-0812">Transmembrane</keyword>
<organism evidence="2 3">
    <name type="scientific">Stutzerimonas stutzeri</name>
    <name type="common">Pseudomonas stutzeri</name>
    <dbReference type="NCBI Taxonomy" id="316"/>
    <lineage>
        <taxon>Bacteria</taxon>
        <taxon>Pseudomonadati</taxon>
        <taxon>Pseudomonadota</taxon>
        <taxon>Gammaproteobacteria</taxon>
        <taxon>Pseudomonadales</taxon>
        <taxon>Pseudomonadaceae</taxon>
        <taxon>Stutzerimonas</taxon>
    </lineage>
</organism>
<protein>
    <submittedName>
        <fullName evidence="2">Quinol:cytochrome c oxidoreductase membrane protein</fullName>
    </submittedName>
</protein>
<dbReference type="InterPro" id="IPR021776">
    <property type="entry name" value="ActD"/>
</dbReference>
<dbReference type="OrthoDB" id="9792475at2"/>
<sequence length="175" mass="19182">MTERCYGFLADFTQPEPLIEAARAAREAGYTRMEAYSPFMLPELDPVLGQRNNRAYWAGILGALIGGGLGLGMQIYANLSYPLDIGGRPLIALQGFAVITFLLTITGGALGALFGLLFLCRLPLLHHPLFEMEAFKRATDDRFLLCIRADDPLFSETETALWLAERAVSVSKVPA</sequence>
<gene>
    <name evidence="2" type="ORF">A9A72_12126</name>
</gene>
<dbReference type="PANTHER" id="PTHR40394:SF2">
    <property type="entry name" value="QUINOL:CYTOCHROME C OXIDOREDUCTASE MEMBRANE PROTEIN"/>
    <property type="match status" value="1"/>
</dbReference>
<dbReference type="RefSeq" id="WP_148924025.1">
    <property type="nucleotide sequence ID" value="NZ_VNHQ01000011.1"/>
</dbReference>